<dbReference type="OrthoDB" id="2332934at2759"/>
<dbReference type="Proteomes" id="UP000439903">
    <property type="component" value="Unassembled WGS sequence"/>
</dbReference>
<organism evidence="1 2">
    <name type="scientific">Gigaspora margarita</name>
    <dbReference type="NCBI Taxonomy" id="4874"/>
    <lineage>
        <taxon>Eukaryota</taxon>
        <taxon>Fungi</taxon>
        <taxon>Fungi incertae sedis</taxon>
        <taxon>Mucoromycota</taxon>
        <taxon>Glomeromycotina</taxon>
        <taxon>Glomeromycetes</taxon>
        <taxon>Diversisporales</taxon>
        <taxon>Gigasporaceae</taxon>
        <taxon>Gigaspora</taxon>
    </lineage>
</organism>
<dbReference type="Gene3D" id="3.80.10.10">
    <property type="entry name" value="Ribonuclease Inhibitor"/>
    <property type="match status" value="1"/>
</dbReference>
<evidence type="ECO:0000313" key="2">
    <source>
        <dbReference type="Proteomes" id="UP000439903"/>
    </source>
</evidence>
<dbReference type="InterPro" id="IPR032675">
    <property type="entry name" value="LRR_dom_sf"/>
</dbReference>
<dbReference type="SUPFAM" id="SSF52047">
    <property type="entry name" value="RNI-like"/>
    <property type="match status" value="1"/>
</dbReference>
<accession>A0A8H3X3X0</accession>
<sequence>MNEQGKCLLRGDVQLQLGWDAKILPNETLTQIFKDLDYPMNCIYVNHSWAFAALPFLWQSPFTTARDPIKLVETLIKSLPVDMKNSLQQDVSAIKPWLTKHTCYKYAEWIKELQYEQLLGYVIRWFENRHRIKSNSKDSNICHSLELRSEDGSLSKETRFQVQSIFSTLISFLINSSRSLRILDLSTRYGYPHLSTMLSPMRANCESLITVTELTCDTWVPENFYYTLSLKSHNLDSLHIYHPQRDSDVNDLALLIKHQTGGIQHIKLSDSGANITMLLESFGTQSTTLSTLKLHRTNLTSKGLDALGKLVNLNSLELDMCRFLLNYPYKAPDPLWPKLKRLYLSETEDFVDVPAITVIISKVLSSLDELLLHHHLRHNDIIRKTVINQLPNVRRYDISNWVFTKANKVNT</sequence>
<gene>
    <name evidence="1" type="ORF">F8M41_008110</name>
</gene>
<evidence type="ECO:0000313" key="1">
    <source>
        <dbReference type="EMBL" id="KAF0411899.1"/>
    </source>
</evidence>
<dbReference type="AlphaFoldDB" id="A0A8H3X3X0"/>
<protein>
    <submittedName>
        <fullName evidence="1">F-box domain-containing protein</fullName>
    </submittedName>
</protein>
<reference evidence="1 2" key="1">
    <citation type="journal article" date="2019" name="Environ. Microbiol.">
        <title>At the nexus of three kingdoms: the genome of the mycorrhizal fungus Gigaspora margarita provides insights into plant, endobacterial and fungal interactions.</title>
        <authorList>
            <person name="Venice F."/>
            <person name="Ghignone S."/>
            <person name="Salvioli di Fossalunga A."/>
            <person name="Amselem J."/>
            <person name="Novero M."/>
            <person name="Xianan X."/>
            <person name="Sedzielewska Toro K."/>
            <person name="Morin E."/>
            <person name="Lipzen A."/>
            <person name="Grigoriev I.V."/>
            <person name="Henrissat B."/>
            <person name="Martin F.M."/>
            <person name="Bonfante P."/>
        </authorList>
    </citation>
    <scope>NUCLEOTIDE SEQUENCE [LARGE SCALE GENOMIC DNA]</scope>
    <source>
        <strain evidence="1 2">BEG34</strain>
    </source>
</reference>
<comment type="caution">
    <text evidence="1">The sequence shown here is derived from an EMBL/GenBank/DDBJ whole genome shotgun (WGS) entry which is preliminary data.</text>
</comment>
<proteinExistence type="predicted"/>
<keyword evidence="2" id="KW-1185">Reference proteome</keyword>
<name>A0A8H3X3X0_GIGMA</name>
<dbReference type="EMBL" id="WTPW01001839">
    <property type="protein sequence ID" value="KAF0411899.1"/>
    <property type="molecule type" value="Genomic_DNA"/>
</dbReference>